<dbReference type="RefSeq" id="WP_250919343.1">
    <property type="nucleotide sequence ID" value="NZ_JAMQAW010000009.1"/>
</dbReference>
<dbReference type="Gene3D" id="1.10.260.40">
    <property type="entry name" value="lambda repressor-like DNA-binding domains"/>
    <property type="match status" value="1"/>
</dbReference>
<dbReference type="InterPro" id="IPR043917">
    <property type="entry name" value="DUF5753"/>
</dbReference>
<dbReference type="PROSITE" id="PS50943">
    <property type="entry name" value="HTH_CROC1"/>
    <property type="match status" value="1"/>
</dbReference>
<dbReference type="SMART" id="SM00530">
    <property type="entry name" value="HTH_XRE"/>
    <property type="match status" value="1"/>
</dbReference>
<gene>
    <name evidence="2" type="ORF">NBG84_12005</name>
</gene>
<dbReference type="InterPro" id="IPR001387">
    <property type="entry name" value="Cro/C1-type_HTH"/>
</dbReference>
<sequence>MPPRDNPTVRQIRLGAELRKLRETAGRTSREAAGLLSVDQAKISHIEAGRVGVGEERLRRLANFYRCDDTRLVEALCEITRERRGQFWFDEYRGILTPDFLDIAELEWHAKALRSLKSVTMPGLFQTESYARTLFANVWPKLPESEIEARVEYRMKRATVLDGDEPPSFEAIIHEAALRMRFGGRHVVREQLDHLMRLSERSNVTVHVIPFTCEDFVEVTQPVLYVTWAVPQLDTVQADSAFGNRFLMADAELKKYRLLLNSSKHASLNPEESRQLIHHIAREL</sequence>
<dbReference type="Proteomes" id="UP001431429">
    <property type="component" value="Unassembled WGS sequence"/>
</dbReference>
<keyword evidence="3" id="KW-1185">Reference proteome</keyword>
<evidence type="ECO:0000313" key="3">
    <source>
        <dbReference type="Proteomes" id="UP001431429"/>
    </source>
</evidence>
<dbReference type="InterPro" id="IPR010982">
    <property type="entry name" value="Lambda_DNA-bd_dom_sf"/>
</dbReference>
<evidence type="ECO:0000259" key="1">
    <source>
        <dbReference type="PROSITE" id="PS50943"/>
    </source>
</evidence>
<dbReference type="SUPFAM" id="SSF47413">
    <property type="entry name" value="lambda repressor-like DNA-binding domains"/>
    <property type="match status" value="1"/>
</dbReference>
<comment type="caution">
    <text evidence="2">The sequence shown here is derived from an EMBL/GenBank/DDBJ whole genome shotgun (WGS) entry which is preliminary data.</text>
</comment>
<dbReference type="Pfam" id="PF19054">
    <property type="entry name" value="DUF5753"/>
    <property type="match status" value="1"/>
</dbReference>
<dbReference type="EMBL" id="JAMQAW010000009">
    <property type="protein sequence ID" value="MCM2389007.1"/>
    <property type="molecule type" value="Genomic_DNA"/>
</dbReference>
<reference evidence="2" key="1">
    <citation type="submission" date="2022-06" db="EMBL/GenBank/DDBJ databases">
        <title>Genome public.</title>
        <authorList>
            <person name="Sun Q."/>
        </authorList>
    </citation>
    <scope>NUCLEOTIDE SEQUENCE</scope>
    <source>
        <strain evidence="2">CWNU-1</strain>
    </source>
</reference>
<dbReference type="Pfam" id="PF13560">
    <property type="entry name" value="HTH_31"/>
    <property type="match status" value="1"/>
</dbReference>
<evidence type="ECO:0000313" key="2">
    <source>
        <dbReference type="EMBL" id="MCM2389007.1"/>
    </source>
</evidence>
<accession>A0ABT0UK66</accession>
<dbReference type="CDD" id="cd00093">
    <property type="entry name" value="HTH_XRE"/>
    <property type="match status" value="1"/>
</dbReference>
<feature type="domain" description="HTH cro/C1-type" evidence="1">
    <location>
        <begin position="18"/>
        <end position="72"/>
    </location>
</feature>
<proteinExistence type="predicted"/>
<protein>
    <submittedName>
        <fullName evidence="2">Helix-turn-helix domain-containing protein</fullName>
    </submittedName>
</protein>
<organism evidence="2 3">
    <name type="scientific">Streptomyces albipurpureus</name>
    <dbReference type="NCBI Taxonomy" id="2897419"/>
    <lineage>
        <taxon>Bacteria</taxon>
        <taxon>Bacillati</taxon>
        <taxon>Actinomycetota</taxon>
        <taxon>Actinomycetes</taxon>
        <taxon>Kitasatosporales</taxon>
        <taxon>Streptomycetaceae</taxon>
        <taxon>Streptomyces</taxon>
    </lineage>
</organism>
<name>A0ABT0UK66_9ACTN</name>